<dbReference type="InterPro" id="IPR001509">
    <property type="entry name" value="Epimerase_deHydtase"/>
</dbReference>
<gene>
    <name evidence="7" type="primary">galE_1</name>
    <name evidence="7" type="ORF">KBTEX_02095</name>
</gene>
<comment type="similarity">
    <text evidence="2">Belongs to the NAD(P)-dependent epimerase/dehydratase family.</text>
</comment>
<evidence type="ECO:0000256" key="3">
    <source>
        <dbReference type="ARBA" id="ARBA00023027"/>
    </source>
</evidence>
<dbReference type="InterPro" id="IPR005886">
    <property type="entry name" value="UDP_G4E"/>
</dbReference>
<comment type="cofactor">
    <cofactor evidence="1">
        <name>NAD(+)</name>
        <dbReference type="ChEBI" id="CHEBI:57540"/>
    </cofactor>
</comment>
<dbReference type="AlphaFoldDB" id="A0A5B8RAY6"/>
<sequence>MRILVTGGAGYIGSHVVHELLAGGHEVVVYDNLSTGHAWAVGEASLVVADLADRETLASVLREGFDAVMHFAAHIVVPESIADPLRYYANNTGNTLGLLTEVTAAGVPQFVFSSTAAVYGIPETELVSEDTPLAPINPYGASKMMSERMLMDAAAASSLRYGILRYFNVAGAHPDGHIGQATPAATHLIKVACQTALGRRPSLSVFGTDYATPDGTCVRDYIHVVDLARAHVQLLDHLAAGGDSRVYNCGYGHGSSVREVVDTVRRVHGAPFEVEEAPRRAGDPPALVADSTRLRRELGWTPAFDDLETIVRHAYQWESRYEEE</sequence>
<evidence type="ECO:0000259" key="6">
    <source>
        <dbReference type="Pfam" id="PF01370"/>
    </source>
</evidence>
<dbReference type="PANTHER" id="PTHR43725">
    <property type="entry name" value="UDP-GLUCOSE 4-EPIMERASE"/>
    <property type="match status" value="1"/>
</dbReference>
<reference evidence="7" key="1">
    <citation type="submission" date="2019-06" db="EMBL/GenBank/DDBJ databases">
        <authorList>
            <person name="Murdoch R.W."/>
            <person name="Fathepure B."/>
        </authorList>
    </citation>
    <scope>NUCLEOTIDE SEQUENCE</scope>
</reference>
<evidence type="ECO:0000256" key="4">
    <source>
        <dbReference type="ARBA" id="ARBA00023235"/>
    </source>
</evidence>
<dbReference type="EC" id="5.1.3.2" evidence="7"/>
<dbReference type="Gene3D" id="3.40.50.720">
    <property type="entry name" value="NAD(P)-binding Rossmann-like Domain"/>
    <property type="match status" value="1"/>
</dbReference>
<feature type="domain" description="NAD-dependent epimerase/dehydratase" evidence="6">
    <location>
        <begin position="3"/>
        <end position="250"/>
    </location>
</feature>
<evidence type="ECO:0000256" key="1">
    <source>
        <dbReference type="ARBA" id="ARBA00001911"/>
    </source>
</evidence>
<evidence type="ECO:0000256" key="5">
    <source>
        <dbReference type="ARBA" id="ARBA00023277"/>
    </source>
</evidence>
<protein>
    <submittedName>
        <fullName evidence="7">UDP-glucose 4-epimerase</fullName>
        <ecNumber evidence="7">5.1.3.2</ecNumber>
    </submittedName>
</protein>
<dbReference type="Pfam" id="PF01370">
    <property type="entry name" value="Epimerase"/>
    <property type="match status" value="1"/>
</dbReference>
<dbReference type="NCBIfam" id="TIGR01179">
    <property type="entry name" value="galE"/>
    <property type="match status" value="1"/>
</dbReference>
<dbReference type="PANTHER" id="PTHR43725:SF53">
    <property type="entry name" value="UDP-ARABINOSE 4-EPIMERASE 1"/>
    <property type="match status" value="1"/>
</dbReference>
<proteinExistence type="inferred from homology"/>
<evidence type="ECO:0000256" key="2">
    <source>
        <dbReference type="ARBA" id="ARBA00007637"/>
    </source>
</evidence>
<dbReference type="GO" id="GO:0003978">
    <property type="term" value="F:UDP-glucose 4-epimerase activity"/>
    <property type="evidence" value="ECO:0007669"/>
    <property type="project" value="UniProtKB-EC"/>
</dbReference>
<evidence type="ECO:0000313" key="7">
    <source>
        <dbReference type="EMBL" id="QEA05771.1"/>
    </source>
</evidence>
<dbReference type="EMBL" id="MN079110">
    <property type="protein sequence ID" value="QEA05771.1"/>
    <property type="molecule type" value="Genomic_DNA"/>
</dbReference>
<keyword evidence="5" id="KW-0119">Carbohydrate metabolism</keyword>
<dbReference type="Gene3D" id="3.90.25.10">
    <property type="entry name" value="UDP-galactose 4-epimerase, domain 1"/>
    <property type="match status" value="1"/>
</dbReference>
<dbReference type="GO" id="GO:0033499">
    <property type="term" value="P:galactose catabolic process via UDP-galactose, Leloir pathway"/>
    <property type="evidence" value="ECO:0007669"/>
    <property type="project" value="TreeGrafter"/>
</dbReference>
<name>A0A5B8RAY6_9ZZZZ</name>
<accession>A0A5B8RAY6</accession>
<keyword evidence="3" id="KW-0520">NAD</keyword>
<dbReference type="CDD" id="cd05247">
    <property type="entry name" value="UDP_G4E_1_SDR_e"/>
    <property type="match status" value="1"/>
</dbReference>
<dbReference type="SUPFAM" id="SSF51735">
    <property type="entry name" value="NAD(P)-binding Rossmann-fold domains"/>
    <property type="match status" value="1"/>
</dbReference>
<dbReference type="InterPro" id="IPR036291">
    <property type="entry name" value="NAD(P)-bd_dom_sf"/>
</dbReference>
<organism evidence="7">
    <name type="scientific">uncultured organism</name>
    <dbReference type="NCBI Taxonomy" id="155900"/>
    <lineage>
        <taxon>unclassified sequences</taxon>
        <taxon>environmental samples</taxon>
    </lineage>
</organism>
<keyword evidence="4 7" id="KW-0413">Isomerase</keyword>